<keyword evidence="1" id="KW-1133">Transmembrane helix</keyword>
<evidence type="ECO:0000313" key="2">
    <source>
        <dbReference type="EMBL" id="RWX01025.1"/>
    </source>
</evidence>
<keyword evidence="1" id="KW-0812">Transmembrane</keyword>
<dbReference type="AlphaFoldDB" id="A0A3S4T239"/>
<feature type="transmembrane region" description="Helical" evidence="1">
    <location>
        <begin position="169"/>
        <end position="188"/>
    </location>
</feature>
<evidence type="ECO:0000256" key="1">
    <source>
        <dbReference type="SAM" id="Phobius"/>
    </source>
</evidence>
<protein>
    <submittedName>
        <fullName evidence="2">Uncharacterized protein</fullName>
    </submittedName>
</protein>
<feature type="transmembrane region" description="Helical" evidence="1">
    <location>
        <begin position="133"/>
        <end position="157"/>
    </location>
</feature>
<dbReference type="EMBL" id="SBII01000004">
    <property type="protein sequence ID" value="RWX01025.1"/>
    <property type="molecule type" value="Genomic_DNA"/>
</dbReference>
<feature type="transmembrane region" description="Helical" evidence="1">
    <location>
        <begin position="63"/>
        <end position="83"/>
    </location>
</feature>
<keyword evidence="1" id="KW-0472">Membrane</keyword>
<gene>
    <name evidence="2" type="ORF">EPI11_08365</name>
</gene>
<reference evidence="2 3" key="1">
    <citation type="submission" date="2019-01" db="EMBL/GenBank/DDBJ databases">
        <title>Flavobacterium sp. nov.,isolated from freshwater.</title>
        <authorList>
            <person name="Zhang R."/>
            <person name="Du Z.-J."/>
        </authorList>
    </citation>
    <scope>NUCLEOTIDE SEQUENCE [LARGE SCALE GENOMIC DNA]</scope>
    <source>
        <strain evidence="2 3">1E403</strain>
    </source>
</reference>
<dbReference type="Proteomes" id="UP000287527">
    <property type="component" value="Unassembled WGS sequence"/>
</dbReference>
<organism evidence="2 3">
    <name type="scientific">Flavobacterium cerinum</name>
    <dbReference type="NCBI Taxonomy" id="2502784"/>
    <lineage>
        <taxon>Bacteria</taxon>
        <taxon>Pseudomonadati</taxon>
        <taxon>Bacteroidota</taxon>
        <taxon>Flavobacteriia</taxon>
        <taxon>Flavobacteriales</taxon>
        <taxon>Flavobacteriaceae</taxon>
        <taxon>Flavobacterium</taxon>
    </lineage>
</organism>
<accession>A0A3S4T239</accession>
<keyword evidence="3" id="KW-1185">Reference proteome</keyword>
<comment type="caution">
    <text evidence="2">The sequence shown here is derived from an EMBL/GenBank/DDBJ whole genome shotgun (WGS) entry which is preliminary data.</text>
</comment>
<name>A0A3S4T239_9FLAO</name>
<evidence type="ECO:0000313" key="3">
    <source>
        <dbReference type="Proteomes" id="UP000287527"/>
    </source>
</evidence>
<proteinExistence type="predicted"/>
<sequence length="198" mass="22156">MNELRCLPIGTLGKEIANCLDENNLDLVAGYESHDLKHIVLGYKMTPLDEIRMQAFMLGNGNYTFPCIAILIFGMLLLPHKWLIFAEDFKRGRVVHPISSWTIEVYGEKQLIDMRKIITDNQINRSHFSIPKIVRFSAFLAMISGVFGMLFCLPYLFSSSLEDLVGAGFPFVGGTILTIGGLIALSNLTQKSNLVLNK</sequence>